<dbReference type="Gene3D" id="3.40.50.2000">
    <property type="entry name" value="Glycogen Phosphorylase B"/>
    <property type="match status" value="2"/>
</dbReference>
<sequence length="350" mass="39595">MSFSIFINKIRRRIMHGITKHIGSSGIKLEIGALNPENIKRVLIIRANHRLGNQLLLTPIVQEVLNTFPNATVDLFVKGGVANPVFQNYDRVKTIIQLPKMPFSNLIKYIKCWASIKQKTYDLVINGDKNSSSGRLLTQMARADFKLFGEVIEAVENEHPDSKHISKHPIYNLRYFLTQLGLPKNESALPLLDIKLSDSEINKGKALLNDIVKNDKKTICIYTNATGDKCYSEDWWTTLYNRLLEAYSQYNIIEMLPIENISKINFKATHFYSQDIREMGAIIHNTAIFIAADNGVMHLASASLTPCVGFFSVTNPEVYEPYGNGSIALNTNKTTIEDWMQAINNILKKS</sequence>
<dbReference type="SUPFAM" id="SSF53756">
    <property type="entry name" value="UDP-Glycosyltransferase/glycogen phosphorylase"/>
    <property type="match status" value="1"/>
</dbReference>
<dbReference type="PANTHER" id="PTHR30160">
    <property type="entry name" value="TETRAACYLDISACCHARIDE 4'-KINASE-RELATED"/>
    <property type="match status" value="1"/>
</dbReference>
<keyword evidence="4" id="KW-1185">Reference proteome</keyword>
<keyword evidence="1" id="KW-0328">Glycosyltransferase</keyword>
<dbReference type="InterPro" id="IPR051199">
    <property type="entry name" value="LPS_LOS_Heptosyltrfase"/>
</dbReference>
<evidence type="ECO:0000256" key="1">
    <source>
        <dbReference type="ARBA" id="ARBA00022676"/>
    </source>
</evidence>
<keyword evidence="2 3" id="KW-0808">Transferase</keyword>
<evidence type="ECO:0000256" key="2">
    <source>
        <dbReference type="ARBA" id="ARBA00022679"/>
    </source>
</evidence>
<name>A0A0C5VYV9_9FLAO</name>
<dbReference type="AlphaFoldDB" id="A0A0C5VYV9"/>
<evidence type="ECO:0000313" key="4">
    <source>
        <dbReference type="Proteomes" id="UP000032229"/>
    </source>
</evidence>
<proteinExistence type="predicted"/>
<dbReference type="KEGG" id="sze:AW14_11735"/>
<dbReference type="EMBL" id="CP007202">
    <property type="protein sequence ID" value="AJR04216.1"/>
    <property type="molecule type" value="Genomic_DNA"/>
</dbReference>
<dbReference type="Pfam" id="PF01075">
    <property type="entry name" value="Glyco_transf_9"/>
    <property type="match status" value="1"/>
</dbReference>
<dbReference type="PANTHER" id="PTHR30160:SF19">
    <property type="entry name" value="LIPOPOLYSACCHARIDE HEPTOSYLTRANSFERASE 1"/>
    <property type="match status" value="1"/>
</dbReference>
<dbReference type="GO" id="GO:0008713">
    <property type="term" value="F:ADP-heptose-lipopolysaccharide heptosyltransferase activity"/>
    <property type="evidence" value="ECO:0007669"/>
    <property type="project" value="TreeGrafter"/>
</dbReference>
<reference evidence="3 4" key="1">
    <citation type="submission" date="2014-02" db="EMBL/GenBank/DDBJ databases">
        <authorList>
            <person name="Young C.-C."/>
            <person name="Hameed A."/>
            <person name="Huang H.-C."/>
            <person name="Shahina M."/>
        </authorList>
    </citation>
    <scope>NUCLEOTIDE SEQUENCE [LARGE SCALE GENOMIC DNA]</scope>
    <source>
        <strain evidence="3 4">CC-SAMT-1</strain>
    </source>
</reference>
<dbReference type="InterPro" id="IPR002201">
    <property type="entry name" value="Glyco_trans_9"/>
</dbReference>
<dbReference type="OrthoDB" id="9797795at2"/>
<dbReference type="RefSeq" id="WP_044638927.1">
    <property type="nucleotide sequence ID" value="NZ_CP007202.1"/>
</dbReference>
<gene>
    <name evidence="3" type="ORF">AW14_11735</name>
</gene>
<accession>A0A0C5VYV9</accession>
<dbReference type="Proteomes" id="UP000032229">
    <property type="component" value="Chromosome"/>
</dbReference>
<evidence type="ECO:0000313" key="3">
    <source>
        <dbReference type="EMBL" id="AJR04216.1"/>
    </source>
</evidence>
<dbReference type="PATRIC" id="fig|1454006.5.peg.2327"/>
<organism evidence="3 4">
    <name type="scientific">Siansivirga zeaxanthinifaciens CC-SAMT-1</name>
    <dbReference type="NCBI Taxonomy" id="1454006"/>
    <lineage>
        <taxon>Bacteria</taxon>
        <taxon>Pseudomonadati</taxon>
        <taxon>Bacteroidota</taxon>
        <taxon>Flavobacteriia</taxon>
        <taxon>Flavobacteriales</taxon>
        <taxon>Flavobacteriaceae</taxon>
        <taxon>Siansivirga</taxon>
    </lineage>
</organism>
<dbReference type="STRING" id="1454006.AW14_11735"/>
<protein>
    <submittedName>
        <fullName evidence="3">ADP-heptose--LPS heptosyltransferase</fullName>
    </submittedName>
</protein>
<dbReference type="GO" id="GO:0009244">
    <property type="term" value="P:lipopolysaccharide core region biosynthetic process"/>
    <property type="evidence" value="ECO:0007669"/>
    <property type="project" value="TreeGrafter"/>
</dbReference>
<dbReference type="HOGENOM" id="CLU_065146_0_0_10"/>
<dbReference type="GO" id="GO:0005829">
    <property type="term" value="C:cytosol"/>
    <property type="evidence" value="ECO:0007669"/>
    <property type="project" value="TreeGrafter"/>
</dbReference>
<dbReference type="CDD" id="cd03789">
    <property type="entry name" value="GT9_LPS_heptosyltransferase"/>
    <property type="match status" value="1"/>
</dbReference>